<name>A0A5C4SY21_9BACL</name>
<dbReference type="EMBL" id="VDCQ01000075">
    <property type="protein sequence ID" value="TNJ61364.1"/>
    <property type="molecule type" value="Genomic_DNA"/>
</dbReference>
<proteinExistence type="predicted"/>
<keyword evidence="2" id="KW-0808">Transferase</keyword>
<dbReference type="Pfam" id="PF13847">
    <property type="entry name" value="Methyltransf_31"/>
    <property type="match status" value="1"/>
</dbReference>
<gene>
    <name evidence="2" type="ORF">FE784_34390</name>
</gene>
<evidence type="ECO:0000313" key="2">
    <source>
        <dbReference type="EMBL" id="TNJ61364.1"/>
    </source>
</evidence>
<dbReference type="Proteomes" id="UP000307943">
    <property type="component" value="Unassembled WGS sequence"/>
</dbReference>
<dbReference type="PANTHER" id="PTHR43861:SF1">
    <property type="entry name" value="TRANS-ACONITATE 2-METHYLTRANSFERASE"/>
    <property type="match status" value="1"/>
</dbReference>
<dbReference type="GO" id="GO:0008168">
    <property type="term" value="F:methyltransferase activity"/>
    <property type="evidence" value="ECO:0007669"/>
    <property type="project" value="UniProtKB-KW"/>
</dbReference>
<keyword evidence="3" id="KW-1185">Reference proteome</keyword>
<comment type="caution">
    <text evidence="2">The sequence shown here is derived from an EMBL/GenBank/DDBJ whole genome shotgun (WGS) entry which is preliminary data.</text>
</comment>
<dbReference type="OrthoDB" id="9797252at2"/>
<dbReference type="CDD" id="cd02440">
    <property type="entry name" value="AdoMet_MTases"/>
    <property type="match status" value="1"/>
</dbReference>
<dbReference type="RefSeq" id="WP_139606780.1">
    <property type="nucleotide sequence ID" value="NZ_VDCQ01000075.1"/>
</dbReference>
<dbReference type="PANTHER" id="PTHR43861">
    <property type="entry name" value="TRANS-ACONITATE 2-METHYLTRANSFERASE-RELATED"/>
    <property type="match status" value="1"/>
</dbReference>
<dbReference type="InterPro" id="IPR029063">
    <property type="entry name" value="SAM-dependent_MTases_sf"/>
</dbReference>
<dbReference type="GO" id="GO:0032259">
    <property type="term" value="P:methylation"/>
    <property type="evidence" value="ECO:0007669"/>
    <property type="project" value="UniProtKB-KW"/>
</dbReference>
<dbReference type="AlphaFoldDB" id="A0A5C4SY21"/>
<keyword evidence="2" id="KW-0489">Methyltransferase</keyword>
<reference evidence="2 3" key="1">
    <citation type="submission" date="2019-05" db="EMBL/GenBank/DDBJ databases">
        <title>We sequenced the genome of Paenibacillus hemerocallicola KCTC 33185 for further insight into its adaptation and study the phylogeny of Paenibacillus.</title>
        <authorList>
            <person name="Narsing Rao M.P."/>
        </authorList>
    </citation>
    <scope>NUCLEOTIDE SEQUENCE [LARGE SCALE GENOMIC DNA]</scope>
    <source>
        <strain evidence="2 3">KCTC 33185</strain>
    </source>
</reference>
<organism evidence="2 3">
    <name type="scientific">Paenibacillus hemerocallicola</name>
    <dbReference type="NCBI Taxonomy" id="1172614"/>
    <lineage>
        <taxon>Bacteria</taxon>
        <taxon>Bacillati</taxon>
        <taxon>Bacillota</taxon>
        <taxon>Bacilli</taxon>
        <taxon>Bacillales</taxon>
        <taxon>Paenibacillaceae</taxon>
        <taxon>Paenibacillus</taxon>
    </lineage>
</organism>
<accession>A0A5C4SY21</accession>
<evidence type="ECO:0000259" key="1">
    <source>
        <dbReference type="Pfam" id="PF13847"/>
    </source>
</evidence>
<dbReference type="Gene3D" id="3.40.50.150">
    <property type="entry name" value="Vaccinia Virus protein VP39"/>
    <property type="match status" value="1"/>
</dbReference>
<sequence>MESDKARGRAELSGKATKVLDARTLADSHKRLAQLLAKGMAVLDIGCGTGAITRGIATVTGPTGRAVGTDNNPALIEKAKQACGDTPGLHFDICDIYALPYEDEFDIVTSSRVLQWLSDPLEALRAMKASAKPGGRALILDYNHEKIVWEPEPPASMKLFYSAFLRWRSDAGMNNAIADRLADLFREVGFQHIVATPQHELSRRGDPDFVRRIGIWAEVAASRGLQMVKDGYLTENERAQAETEYRTWIEATAVSHTMYLLAVEGVKA</sequence>
<dbReference type="InterPro" id="IPR025714">
    <property type="entry name" value="Methyltranfer_dom"/>
</dbReference>
<dbReference type="SUPFAM" id="SSF53335">
    <property type="entry name" value="S-adenosyl-L-methionine-dependent methyltransferases"/>
    <property type="match status" value="1"/>
</dbReference>
<evidence type="ECO:0000313" key="3">
    <source>
        <dbReference type="Proteomes" id="UP000307943"/>
    </source>
</evidence>
<feature type="domain" description="Methyltransferase" evidence="1">
    <location>
        <begin position="38"/>
        <end position="145"/>
    </location>
</feature>
<protein>
    <submittedName>
        <fullName evidence="2">Methyltransferase domain-containing protein</fullName>
    </submittedName>
</protein>